<organism evidence="2 3">
    <name type="scientific">Mediterraneibacter hominis</name>
    <dbReference type="NCBI Taxonomy" id="2763054"/>
    <lineage>
        <taxon>Bacteria</taxon>
        <taxon>Bacillati</taxon>
        <taxon>Bacillota</taxon>
        <taxon>Clostridia</taxon>
        <taxon>Lachnospirales</taxon>
        <taxon>Lachnospiraceae</taxon>
        <taxon>Mediterraneibacter</taxon>
    </lineage>
</organism>
<dbReference type="EMBL" id="JACOPF010000002">
    <property type="protein sequence ID" value="MBC5689550.1"/>
    <property type="molecule type" value="Genomic_DNA"/>
</dbReference>
<dbReference type="PANTHER" id="PTHR30344">
    <property type="entry name" value="6-PHOSPHOGLUCONOLACTONASE-RELATED"/>
    <property type="match status" value="1"/>
</dbReference>
<dbReference type="Proteomes" id="UP000652477">
    <property type="component" value="Unassembled WGS sequence"/>
</dbReference>
<proteinExistence type="inferred from homology"/>
<dbReference type="InterPro" id="IPR015943">
    <property type="entry name" value="WD40/YVTN_repeat-like_dom_sf"/>
</dbReference>
<keyword evidence="3" id="KW-1185">Reference proteome</keyword>
<dbReference type="Gene3D" id="2.130.10.10">
    <property type="entry name" value="YVTN repeat-like/Quinoprotein amine dehydrogenase"/>
    <property type="match status" value="1"/>
</dbReference>
<dbReference type="RefSeq" id="WP_186876215.1">
    <property type="nucleotide sequence ID" value="NZ_JACOPF010000002.1"/>
</dbReference>
<dbReference type="GO" id="GO:0017057">
    <property type="term" value="F:6-phosphogluconolactonase activity"/>
    <property type="evidence" value="ECO:0007669"/>
    <property type="project" value="TreeGrafter"/>
</dbReference>
<sequence>MQQTIFTGGYTQTSKGIYICEFDDEAEKIFIRGVEKNCKNPNFIAVNWEKNLLCALNEDEEHTWITLYKILESHELLLLDSLEVGGKGPCHINIDEEGKRIFYANYESGDIGMVWIEEERMSKEVKRIYHQGKGITQRQKSAHPHGVHIIYQNKLAVPDLGTDQIYIYDISGRDLKFKQIVPVRAGDGPRHAAVHPNRKVLYVICELQNVIYTFVLEGERWKEIQKISILPSEIPGEFIAGEVEVTWDGKWLLASTRSWGENAEKEGYISIFSIKEGGKLDYRQTVGSGGSHPRMFTITKNGKYVLAANQYSDVLVVFTLDQITGELKKRCSVQIPEITCVVCK</sequence>
<accession>A0A923RQH9</accession>
<dbReference type="InterPro" id="IPR050282">
    <property type="entry name" value="Cycloisomerase_2"/>
</dbReference>
<dbReference type="AlphaFoldDB" id="A0A923RQH9"/>
<dbReference type="PANTHER" id="PTHR30344:SF1">
    <property type="entry name" value="6-PHOSPHOGLUCONOLACTONASE"/>
    <property type="match status" value="1"/>
</dbReference>
<gene>
    <name evidence="2" type="ORF">H8S37_11530</name>
</gene>
<reference evidence="2" key="1">
    <citation type="submission" date="2020-08" db="EMBL/GenBank/DDBJ databases">
        <title>Genome public.</title>
        <authorList>
            <person name="Liu C."/>
            <person name="Sun Q."/>
        </authorList>
    </citation>
    <scope>NUCLEOTIDE SEQUENCE</scope>
    <source>
        <strain evidence="2">NSJ-55</strain>
    </source>
</reference>
<comment type="caution">
    <text evidence="2">The sequence shown here is derived from an EMBL/GenBank/DDBJ whole genome shotgun (WGS) entry which is preliminary data.</text>
</comment>
<dbReference type="InterPro" id="IPR019405">
    <property type="entry name" value="Lactonase_7-beta_prop"/>
</dbReference>
<name>A0A923RQH9_9FIRM</name>
<protein>
    <submittedName>
        <fullName evidence="2">Lactonase family protein</fullName>
    </submittedName>
</protein>
<comment type="similarity">
    <text evidence="1">Belongs to the cycloisomerase 2 family.</text>
</comment>
<dbReference type="Pfam" id="PF10282">
    <property type="entry name" value="Lactonase"/>
    <property type="match status" value="1"/>
</dbReference>
<evidence type="ECO:0000313" key="2">
    <source>
        <dbReference type="EMBL" id="MBC5689550.1"/>
    </source>
</evidence>
<dbReference type="SUPFAM" id="SSF75011">
    <property type="entry name" value="3-carboxy-cis,cis-mucoante lactonizing enzyme"/>
    <property type="match status" value="1"/>
</dbReference>
<evidence type="ECO:0000313" key="3">
    <source>
        <dbReference type="Proteomes" id="UP000652477"/>
    </source>
</evidence>
<evidence type="ECO:0000256" key="1">
    <source>
        <dbReference type="ARBA" id="ARBA00005564"/>
    </source>
</evidence>